<dbReference type="EMBL" id="FQVW01000002">
    <property type="protein sequence ID" value="SHF68342.1"/>
    <property type="molecule type" value="Genomic_DNA"/>
</dbReference>
<sequence length="69" mass="8153">MYDSKNVCNYLLKVKRKVCFLVIDFTWKVFSQTGNIETYLLMKELEKESDIMENNQNGSTNDHPIETNM</sequence>
<organism evidence="1 2">
    <name type="scientific">Ornithinibacillus halophilus</name>
    <dbReference type="NCBI Taxonomy" id="930117"/>
    <lineage>
        <taxon>Bacteria</taxon>
        <taxon>Bacillati</taxon>
        <taxon>Bacillota</taxon>
        <taxon>Bacilli</taxon>
        <taxon>Bacillales</taxon>
        <taxon>Bacillaceae</taxon>
        <taxon>Ornithinibacillus</taxon>
    </lineage>
</organism>
<name>A0A1M5DNI5_9BACI</name>
<keyword evidence="2" id="KW-1185">Reference proteome</keyword>
<dbReference type="STRING" id="930117.SAMN05216225_1002137"/>
<gene>
    <name evidence="1" type="ORF">SAMN05216225_1002137</name>
</gene>
<reference evidence="1 2" key="1">
    <citation type="submission" date="2016-11" db="EMBL/GenBank/DDBJ databases">
        <authorList>
            <person name="Jaros S."/>
            <person name="Januszkiewicz K."/>
            <person name="Wedrychowicz H."/>
        </authorList>
    </citation>
    <scope>NUCLEOTIDE SEQUENCE [LARGE SCALE GENOMIC DNA]</scope>
    <source>
        <strain evidence="1 2">IBRC-M 10683</strain>
    </source>
</reference>
<protein>
    <submittedName>
        <fullName evidence="1">YqzL-like protein</fullName>
    </submittedName>
</protein>
<dbReference type="AlphaFoldDB" id="A0A1M5DNI5"/>
<accession>A0A1M5DNI5</accession>
<proteinExistence type="predicted"/>
<dbReference type="Proteomes" id="UP000183988">
    <property type="component" value="Unassembled WGS sequence"/>
</dbReference>
<evidence type="ECO:0000313" key="2">
    <source>
        <dbReference type="Proteomes" id="UP000183988"/>
    </source>
</evidence>
<dbReference type="Pfam" id="PF14006">
    <property type="entry name" value="YqzL"/>
    <property type="match status" value="1"/>
</dbReference>
<dbReference type="InterPro" id="IPR025617">
    <property type="entry name" value="YqzL"/>
</dbReference>
<evidence type="ECO:0000313" key="1">
    <source>
        <dbReference type="EMBL" id="SHF68342.1"/>
    </source>
</evidence>